<comment type="caution">
    <text evidence="2">The sequence shown here is derived from an EMBL/GenBank/DDBJ whole genome shotgun (WGS) entry which is preliminary data.</text>
</comment>
<organism evidence="2 3">
    <name type="scientific">Luteimonas soli</name>
    <dbReference type="NCBI Taxonomy" id="1648966"/>
    <lineage>
        <taxon>Bacteria</taxon>
        <taxon>Pseudomonadati</taxon>
        <taxon>Pseudomonadota</taxon>
        <taxon>Gammaproteobacteria</taxon>
        <taxon>Lysobacterales</taxon>
        <taxon>Lysobacteraceae</taxon>
        <taxon>Luteimonas</taxon>
    </lineage>
</organism>
<dbReference type="EMBL" id="JBHRYA010000002">
    <property type="protein sequence ID" value="MFC3715181.1"/>
    <property type="molecule type" value="Genomic_DNA"/>
</dbReference>
<feature type="region of interest" description="Disordered" evidence="1">
    <location>
        <begin position="47"/>
        <end position="77"/>
    </location>
</feature>
<gene>
    <name evidence="2" type="ORF">ACFONC_03325</name>
</gene>
<protein>
    <submittedName>
        <fullName evidence="2">Uncharacterized protein</fullName>
    </submittedName>
</protein>
<reference evidence="3" key="1">
    <citation type="journal article" date="2019" name="Int. J. Syst. Evol. Microbiol.">
        <title>The Global Catalogue of Microorganisms (GCM) 10K type strain sequencing project: providing services to taxonomists for standard genome sequencing and annotation.</title>
        <authorList>
            <consortium name="The Broad Institute Genomics Platform"/>
            <consortium name="The Broad Institute Genome Sequencing Center for Infectious Disease"/>
            <person name="Wu L."/>
            <person name="Ma J."/>
        </authorList>
    </citation>
    <scope>NUCLEOTIDE SEQUENCE [LARGE SCALE GENOMIC DNA]</scope>
    <source>
        <strain evidence="3">KCTC 42441</strain>
    </source>
</reference>
<sequence length="117" mass="12435">MSANLAVLPLVDRLAEQWGELTADDHAMIEEDYPKLVELLGEITDRTQARGVRDRPAASPATSPSLAEALSVADHASPAPAQAHAALQVLRQALADALAMSVEELQRQSVGYPAGRI</sequence>
<evidence type="ECO:0000313" key="3">
    <source>
        <dbReference type="Proteomes" id="UP001595705"/>
    </source>
</evidence>
<feature type="compositionally biased region" description="Basic and acidic residues" evidence="1">
    <location>
        <begin position="47"/>
        <end position="56"/>
    </location>
</feature>
<dbReference type="RefSeq" id="WP_386742290.1">
    <property type="nucleotide sequence ID" value="NZ_JBHRYA010000002.1"/>
</dbReference>
<dbReference type="Proteomes" id="UP001595705">
    <property type="component" value="Unassembled WGS sequence"/>
</dbReference>
<name>A0ABV7XHE8_9GAMM</name>
<accession>A0ABV7XHE8</accession>
<evidence type="ECO:0000313" key="2">
    <source>
        <dbReference type="EMBL" id="MFC3715181.1"/>
    </source>
</evidence>
<keyword evidence="3" id="KW-1185">Reference proteome</keyword>
<evidence type="ECO:0000256" key="1">
    <source>
        <dbReference type="SAM" id="MobiDB-lite"/>
    </source>
</evidence>
<proteinExistence type="predicted"/>
<feature type="compositionally biased region" description="Low complexity" evidence="1">
    <location>
        <begin position="57"/>
        <end position="77"/>
    </location>
</feature>